<keyword evidence="2" id="KW-0472">Membrane</keyword>
<dbReference type="Proteomes" id="UP001524547">
    <property type="component" value="Unassembled WGS sequence"/>
</dbReference>
<evidence type="ECO:0000313" key="3">
    <source>
        <dbReference type="EMBL" id="MCQ8240812.1"/>
    </source>
</evidence>
<accession>A0ABT1VWU4</accession>
<gene>
    <name evidence="3" type="ORF">NFI88_08180</name>
</gene>
<reference evidence="3 4" key="1">
    <citation type="submission" date="2022-06" db="EMBL/GenBank/DDBJ databases">
        <title>Rhizosaccharibacter gen. nov. sp. nov. KSS12, endophytic bacteria isolated from sugarcane.</title>
        <authorList>
            <person name="Pitiwittayakul N."/>
        </authorList>
    </citation>
    <scope>NUCLEOTIDE SEQUENCE [LARGE SCALE GENOMIC DNA]</scope>
    <source>
        <strain evidence="3 4">KSS12</strain>
    </source>
</reference>
<evidence type="ECO:0000313" key="4">
    <source>
        <dbReference type="Proteomes" id="UP001524547"/>
    </source>
</evidence>
<feature type="transmembrane region" description="Helical" evidence="2">
    <location>
        <begin position="26"/>
        <end position="44"/>
    </location>
</feature>
<keyword evidence="2" id="KW-1133">Transmembrane helix</keyword>
<dbReference type="EMBL" id="JAMZEJ010000004">
    <property type="protein sequence ID" value="MCQ8240812.1"/>
    <property type="molecule type" value="Genomic_DNA"/>
</dbReference>
<sequence>MHLSSQSAVECGIAINRSYRSMRNNILFAATAVIGLAVAGAGAADAKGCIKGAAVGGVAGHVAGHHGMAGAAVGCAVGHHEANKKAKDTTTTNAPPQNGG</sequence>
<organism evidence="3 4">
    <name type="scientific">Rhizosaccharibacter radicis</name>
    <dbReference type="NCBI Taxonomy" id="2782605"/>
    <lineage>
        <taxon>Bacteria</taxon>
        <taxon>Pseudomonadati</taxon>
        <taxon>Pseudomonadota</taxon>
        <taxon>Alphaproteobacteria</taxon>
        <taxon>Acetobacterales</taxon>
        <taxon>Acetobacteraceae</taxon>
        <taxon>Rhizosaccharibacter</taxon>
    </lineage>
</organism>
<feature type="region of interest" description="Disordered" evidence="1">
    <location>
        <begin position="81"/>
        <end position="100"/>
    </location>
</feature>
<evidence type="ECO:0008006" key="5">
    <source>
        <dbReference type="Google" id="ProtNLM"/>
    </source>
</evidence>
<comment type="caution">
    <text evidence="3">The sequence shown here is derived from an EMBL/GenBank/DDBJ whole genome shotgun (WGS) entry which is preliminary data.</text>
</comment>
<keyword evidence="2" id="KW-0812">Transmembrane</keyword>
<evidence type="ECO:0000256" key="2">
    <source>
        <dbReference type="SAM" id="Phobius"/>
    </source>
</evidence>
<name>A0ABT1VWU4_9PROT</name>
<protein>
    <recommendedName>
        <fullName evidence="5">Glycine zipper 2TM domain-containing protein</fullName>
    </recommendedName>
</protein>
<proteinExistence type="predicted"/>
<evidence type="ECO:0000256" key="1">
    <source>
        <dbReference type="SAM" id="MobiDB-lite"/>
    </source>
</evidence>
<dbReference type="RefSeq" id="WP_422919546.1">
    <property type="nucleotide sequence ID" value="NZ_JAMZEJ010000004.1"/>
</dbReference>
<keyword evidence="4" id="KW-1185">Reference proteome</keyword>